<name>A0A8T2TRC9_CERRI</name>
<proteinExistence type="predicted"/>
<dbReference type="Pfam" id="PF13041">
    <property type="entry name" value="PPR_2"/>
    <property type="match status" value="6"/>
</dbReference>
<accession>A0A8T2TRC9</accession>
<gene>
    <name evidence="3" type="ORF">KP509_11G085300</name>
</gene>
<dbReference type="PANTHER" id="PTHR47926:SF533">
    <property type="entry name" value="DYW DOMAIN-CONTAINING PROTEIN"/>
    <property type="match status" value="1"/>
</dbReference>
<dbReference type="NCBIfam" id="TIGR00756">
    <property type="entry name" value="PPR"/>
    <property type="match status" value="6"/>
</dbReference>
<dbReference type="InterPro" id="IPR002885">
    <property type="entry name" value="PPR_rpt"/>
</dbReference>
<feature type="repeat" description="PPR" evidence="2">
    <location>
        <begin position="281"/>
        <end position="315"/>
    </location>
</feature>
<keyword evidence="4" id="KW-1185">Reference proteome</keyword>
<feature type="repeat" description="PPR" evidence="2">
    <location>
        <begin position="788"/>
        <end position="822"/>
    </location>
</feature>
<evidence type="ECO:0000313" key="3">
    <source>
        <dbReference type="EMBL" id="KAH7426111.1"/>
    </source>
</evidence>
<feature type="repeat" description="PPR" evidence="2">
    <location>
        <begin position="483"/>
        <end position="517"/>
    </location>
</feature>
<dbReference type="PROSITE" id="PS51375">
    <property type="entry name" value="PPR"/>
    <property type="match status" value="8"/>
</dbReference>
<dbReference type="FunFam" id="1.25.40.10:FF:000381">
    <property type="entry name" value="Pentatricopeptide repeat-containing protein"/>
    <property type="match status" value="1"/>
</dbReference>
<feature type="repeat" description="PPR" evidence="2">
    <location>
        <begin position="890"/>
        <end position="924"/>
    </location>
</feature>
<feature type="repeat" description="PPR" evidence="2">
    <location>
        <begin position="991"/>
        <end position="1025"/>
    </location>
</feature>
<organism evidence="3 4">
    <name type="scientific">Ceratopteris richardii</name>
    <name type="common">Triangle waterfern</name>
    <dbReference type="NCBI Taxonomy" id="49495"/>
    <lineage>
        <taxon>Eukaryota</taxon>
        <taxon>Viridiplantae</taxon>
        <taxon>Streptophyta</taxon>
        <taxon>Embryophyta</taxon>
        <taxon>Tracheophyta</taxon>
        <taxon>Polypodiopsida</taxon>
        <taxon>Polypodiidae</taxon>
        <taxon>Polypodiales</taxon>
        <taxon>Pteridineae</taxon>
        <taxon>Pteridaceae</taxon>
        <taxon>Parkerioideae</taxon>
        <taxon>Ceratopteris</taxon>
    </lineage>
</organism>
<dbReference type="GO" id="GO:0048731">
    <property type="term" value="P:system development"/>
    <property type="evidence" value="ECO:0007669"/>
    <property type="project" value="UniProtKB-ARBA"/>
</dbReference>
<dbReference type="FunFam" id="1.25.40.10:FF:000073">
    <property type="entry name" value="Pentatricopeptide repeat-containing protein chloroplastic"/>
    <property type="match status" value="1"/>
</dbReference>
<dbReference type="GO" id="GO:0003723">
    <property type="term" value="F:RNA binding"/>
    <property type="evidence" value="ECO:0007669"/>
    <property type="project" value="InterPro"/>
</dbReference>
<dbReference type="InterPro" id="IPR011990">
    <property type="entry name" value="TPR-like_helical_dom_sf"/>
</dbReference>
<keyword evidence="1" id="KW-0677">Repeat</keyword>
<evidence type="ECO:0000313" key="4">
    <source>
        <dbReference type="Proteomes" id="UP000825935"/>
    </source>
</evidence>
<dbReference type="Gene3D" id="1.25.40.10">
    <property type="entry name" value="Tetratricopeptide repeat domain"/>
    <property type="match status" value="7"/>
</dbReference>
<dbReference type="PANTHER" id="PTHR47926">
    <property type="entry name" value="PENTATRICOPEPTIDE REPEAT-CONTAINING PROTEIN"/>
    <property type="match status" value="1"/>
</dbReference>
<dbReference type="Pfam" id="PF13812">
    <property type="entry name" value="PPR_3"/>
    <property type="match status" value="1"/>
</dbReference>
<evidence type="ECO:0008006" key="5">
    <source>
        <dbReference type="Google" id="ProtNLM"/>
    </source>
</evidence>
<dbReference type="Proteomes" id="UP000825935">
    <property type="component" value="Chromosome 11"/>
</dbReference>
<feature type="repeat" description="PPR" evidence="2">
    <location>
        <begin position="584"/>
        <end position="618"/>
    </location>
</feature>
<dbReference type="Pfam" id="PF01535">
    <property type="entry name" value="PPR"/>
    <property type="match status" value="7"/>
</dbReference>
<dbReference type="AlphaFoldDB" id="A0A8T2TRC9"/>
<dbReference type="EMBL" id="CM035416">
    <property type="protein sequence ID" value="KAH7426111.1"/>
    <property type="molecule type" value="Genomic_DNA"/>
</dbReference>
<dbReference type="FunFam" id="1.25.40.10:FF:000158">
    <property type="entry name" value="pentatricopeptide repeat-containing protein At2g33680"/>
    <property type="match status" value="1"/>
</dbReference>
<dbReference type="OrthoDB" id="1965915at2759"/>
<sequence length="1148" mass="128168">MCASFVVAGHSSAATVIDITNSKSHAGRGLKHKIGDGCLTLDHAPSEGTVVELDTQHFSSLYGSLFPSMKMGHIKDTVSQQHNEVVSSNELDWKMLNIYEVLSFIENGSMHEDLPLAESPLIILSKCTQNNDPSDVLHLYKHLCKWGIETKSSFGSELVLMFLNVQSMQHAKRVFDKLECPDKSTWNAVIAAYVQYRGPKAAMDLYNGWEDVTLHAKKLTLLALIDAFRNSNEETSLHDHIQRTGTLEEDLFLARYLVDMYIKSEHLTKALEILDGWSIQEVGLWNSLIACYAELELDDDTFEAFERMKVNGVTPNNNTYTSVLKACRGRLSYVEKIHIEIARNRLTITDLTISDALICAYSRCGLIAKAEEVFTNLRIRNLGSWNSIMTAYSQHQYGDKVLHCLKTMESEGISPDAYSLCCSLKACRIIGAADEGRRLHASLEKLNFLKGDIVLGNALIDMYTQLGLMEEAQHVFDKLPEHDRISWNSLMTGYVNIEFGEKALECYRDMKIQGINPDTVSFLCGLKACICSSLSEKGQEIHAEIIKWGLERGLLLGSKLVDMYANCGLTKRSEEVFDMLEVRDVVSWNALISGYCNHECGEKALVYIEKMKMEGFSPNVVTYICGFKACANMGALDVGEKFHDEIARRGLLEKHPAVGNALIDMYSKCNSLKKAQEVLLKLQNRDIVSWNALITGFVQHGCGKEALSCFEKLRQEGLLPDGTTYACALKACGMVAMVEIGKKIHNEVVTRGLLRKDLHISSSLVDMYAKCGMLAKAQEVFDELAVHDLVSWNALISGYSQYECGKEALRCFEQMQQEGFVPDIITYVSILKACGSLQAIHWGEKIEAQICKAGVPDGDLVITNALVDMYSKCGYLARARKALNKLLVCDVYTWNALIVGYVNHEDGEEALICSEIMDREGILPDEITHIYILKACSLIGAIDKGEEIYKRMCKGSLELNINVGIAMLDMYAKNGLVAKAKDIFYKLPLKEIVAWNALITAYALLGKTKQVSFSFAQMMRNGNRPNKVTFASVLSSYNHEGQVNEGKSQFEAMTTMYGIIPEVEHYTCMIDLLSRAGQLEEAVVVANQMPFQSNLFVWHTLLSSARQWGNIDLGIYAFDNVLKLDVEDVSALTCMAYIYSDVTSIEDT</sequence>
<comment type="caution">
    <text evidence="3">The sequence shown here is derived from an EMBL/GenBank/DDBJ whole genome shotgun (WGS) entry which is preliminary data.</text>
</comment>
<dbReference type="InterPro" id="IPR046960">
    <property type="entry name" value="PPR_At4g14850-like_plant"/>
</dbReference>
<feature type="repeat" description="PPR" evidence="2">
    <location>
        <begin position="686"/>
        <end position="720"/>
    </location>
</feature>
<feature type="repeat" description="PPR" evidence="2">
    <location>
        <begin position="381"/>
        <end position="415"/>
    </location>
</feature>
<evidence type="ECO:0000256" key="1">
    <source>
        <dbReference type="ARBA" id="ARBA00022737"/>
    </source>
</evidence>
<reference evidence="3" key="1">
    <citation type="submission" date="2021-08" db="EMBL/GenBank/DDBJ databases">
        <title>WGS assembly of Ceratopteris richardii.</title>
        <authorList>
            <person name="Marchant D.B."/>
            <person name="Chen G."/>
            <person name="Jenkins J."/>
            <person name="Shu S."/>
            <person name="Leebens-Mack J."/>
            <person name="Grimwood J."/>
            <person name="Schmutz J."/>
            <person name="Soltis P."/>
            <person name="Soltis D."/>
            <person name="Chen Z.-H."/>
        </authorList>
    </citation>
    <scope>NUCLEOTIDE SEQUENCE</scope>
    <source>
        <strain evidence="3">Whitten #5841</strain>
        <tissue evidence="3">Leaf</tissue>
    </source>
</reference>
<evidence type="ECO:0000256" key="2">
    <source>
        <dbReference type="PROSITE-ProRule" id="PRU00708"/>
    </source>
</evidence>
<dbReference type="GO" id="GO:0009451">
    <property type="term" value="P:RNA modification"/>
    <property type="evidence" value="ECO:0007669"/>
    <property type="project" value="InterPro"/>
</dbReference>
<dbReference type="FunFam" id="1.25.40.10:FF:000436">
    <property type="entry name" value="Pentatricopeptide repeat-containing protein At5g39350 family"/>
    <property type="match status" value="1"/>
</dbReference>
<protein>
    <recommendedName>
        <fullName evidence="5">Pentatricopeptide repeat-containing protein</fullName>
    </recommendedName>
</protein>